<proteinExistence type="predicted"/>
<protein>
    <submittedName>
        <fullName evidence="2">Meiotically Up-regulated Gene 113 (MUG113) protein</fullName>
    </submittedName>
</protein>
<gene>
    <name evidence="2" type="ORF">DES53_107260</name>
</gene>
<comment type="caution">
    <text evidence="2">The sequence shown here is derived from an EMBL/GenBank/DDBJ whole genome shotgun (WGS) entry which is preliminary data.</text>
</comment>
<keyword evidence="3" id="KW-1185">Reference proteome</keyword>
<dbReference type="AlphaFoldDB" id="A0A366HFZ0"/>
<dbReference type="EMBL" id="QNRR01000007">
    <property type="protein sequence ID" value="RBP41428.1"/>
    <property type="molecule type" value="Genomic_DNA"/>
</dbReference>
<accession>A0A366HFZ0</accession>
<reference evidence="2 3" key="1">
    <citation type="submission" date="2018-06" db="EMBL/GenBank/DDBJ databases">
        <title>Genomic Encyclopedia of Type Strains, Phase IV (KMG-IV): sequencing the most valuable type-strain genomes for metagenomic binning, comparative biology and taxonomic classification.</title>
        <authorList>
            <person name="Goeker M."/>
        </authorList>
    </citation>
    <scope>NUCLEOTIDE SEQUENCE [LARGE SCALE GENOMIC DNA]</scope>
    <source>
        <strain evidence="2 3">DSM 25532</strain>
    </source>
</reference>
<evidence type="ECO:0000259" key="1">
    <source>
        <dbReference type="SMART" id="SM00974"/>
    </source>
</evidence>
<evidence type="ECO:0000313" key="3">
    <source>
        <dbReference type="Proteomes" id="UP000253426"/>
    </source>
</evidence>
<dbReference type="SMART" id="SM00974">
    <property type="entry name" value="T5orf172"/>
    <property type="match status" value="1"/>
</dbReference>
<name>A0A366HFZ0_9BACT</name>
<dbReference type="Proteomes" id="UP000253426">
    <property type="component" value="Unassembled WGS sequence"/>
</dbReference>
<sequence length="189" mass="21910">MLYFIQSGSKIKIGYSANPLSRFRTIYTASPEPCGLVLTIHLPNEAKAEKALHHHFRAHRTNGEWFEINVYTAFRALIELKLIPEHEAPTLEMPTVSLPPMHPGFEKWFLATQTEYWSEKDIVSAKADLGPYWQQHHGRFTELLDEYQDIDKMIHMEQPLTDEEARAFMESMRKALLEKEHAESNGTMP</sequence>
<dbReference type="Pfam" id="PF13455">
    <property type="entry name" value="MUG113"/>
    <property type="match status" value="1"/>
</dbReference>
<dbReference type="RefSeq" id="WP_170157244.1">
    <property type="nucleotide sequence ID" value="NZ_QNRR01000007.1"/>
</dbReference>
<evidence type="ECO:0000313" key="2">
    <source>
        <dbReference type="EMBL" id="RBP41428.1"/>
    </source>
</evidence>
<dbReference type="InterPro" id="IPR018306">
    <property type="entry name" value="Phage_T5_Orf172_DNA-bd"/>
</dbReference>
<feature type="domain" description="Bacteriophage T5 Orf172 DNA-binding" evidence="1">
    <location>
        <begin position="5"/>
        <end position="80"/>
    </location>
</feature>
<organism evidence="2 3">
    <name type="scientific">Roseimicrobium gellanilyticum</name>
    <dbReference type="NCBI Taxonomy" id="748857"/>
    <lineage>
        <taxon>Bacteria</taxon>
        <taxon>Pseudomonadati</taxon>
        <taxon>Verrucomicrobiota</taxon>
        <taxon>Verrucomicrobiia</taxon>
        <taxon>Verrucomicrobiales</taxon>
        <taxon>Verrucomicrobiaceae</taxon>
        <taxon>Roseimicrobium</taxon>
    </lineage>
</organism>